<dbReference type="Proteomes" id="UP001201020">
    <property type="component" value="Chromosome"/>
</dbReference>
<dbReference type="AlphaFoldDB" id="A0A9Y1FMH5"/>
<dbReference type="EMBL" id="CP084166">
    <property type="protein sequence ID" value="UJG41623.1"/>
    <property type="molecule type" value="Genomic_DNA"/>
</dbReference>
<evidence type="ECO:0000313" key="2">
    <source>
        <dbReference type="EMBL" id="UJG41623.1"/>
    </source>
</evidence>
<dbReference type="SUPFAM" id="SSF64307">
    <property type="entry name" value="SirA-like"/>
    <property type="match status" value="1"/>
</dbReference>
<dbReference type="InterPro" id="IPR001455">
    <property type="entry name" value="TusA-like"/>
</dbReference>
<proteinExistence type="predicted"/>
<dbReference type="Gene3D" id="3.30.110.40">
    <property type="entry name" value="TusA-like domain"/>
    <property type="match status" value="1"/>
</dbReference>
<name>A0A9Y1FMH5_9ARCH</name>
<dbReference type="PROSITE" id="PS01148">
    <property type="entry name" value="UPF0033"/>
    <property type="match status" value="1"/>
</dbReference>
<protein>
    <submittedName>
        <fullName evidence="2">Sulfurtransferase TusA family protein</fullName>
    </submittedName>
</protein>
<organism evidence="2">
    <name type="scientific">Candidatus Heimdallarchaeum aukensis</name>
    <dbReference type="NCBI Taxonomy" id="2876573"/>
    <lineage>
        <taxon>Archaea</taxon>
        <taxon>Promethearchaeati</taxon>
        <taxon>Candidatus Heimdallarchaeota</taxon>
        <taxon>Candidatus Heimdallarchaeia (ex Rinke et al. 2021) (nom. nud.)</taxon>
        <taxon>Candidatus Heimdallarchaeales</taxon>
        <taxon>Candidatus Heimdallarchaeaceae</taxon>
        <taxon>Candidatus Heimdallarchaeum</taxon>
    </lineage>
</organism>
<dbReference type="Pfam" id="PF01206">
    <property type="entry name" value="TusA"/>
    <property type="match status" value="1"/>
</dbReference>
<dbReference type="CDD" id="cd00291">
    <property type="entry name" value="SirA_YedF_YeeD"/>
    <property type="match status" value="1"/>
</dbReference>
<reference evidence="2" key="1">
    <citation type="journal article" date="2022" name="Nat. Microbiol.">
        <title>Unique mobile elements and scalable gene flow at the prokaryote-eukaryote boundary revealed by circularized Asgard archaea genomes.</title>
        <authorList>
            <person name="Wu F."/>
            <person name="Speth D.R."/>
            <person name="Philosof A."/>
            <person name="Cremiere A."/>
            <person name="Narayanan A."/>
            <person name="Barco R.A."/>
            <person name="Connon S.A."/>
            <person name="Amend J.P."/>
            <person name="Antoshechkin I.A."/>
            <person name="Orphan V.J."/>
        </authorList>
    </citation>
    <scope>NUCLEOTIDE SEQUENCE</scope>
    <source>
        <strain evidence="2">PM71</strain>
    </source>
</reference>
<dbReference type="PANTHER" id="PTHR33279:SF2">
    <property type="entry name" value="SULFUR CARRIER PROTEIN TUSA"/>
    <property type="match status" value="1"/>
</dbReference>
<dbReference type="PANTHER" id="PTHR33279">
    <property type="entry name" value="SULFUR CARRIER PROTEIN YEDF-RELATED"/>
    <property type="match status" value="1"/>
</dbReference>
<feature type="domain" description="UPF0033" evidence="1">
    <location>
        <begin position="10"/>
        <end position="34"/>
    </location>
</feature>
<evidence type="ECO:0000259" key="1">
    <source>
        <dbReference type="PROSITE" id="PS01148"/>
    </source>
</evidence>
<sequence>MSKEKISISIDARGSHCPGPMMELIKAIRQAEVGEIVELLSSEEGSLSDIPAWIEKAKHELVDMIKEDGYNRFLVRKTR</sequence>
<accession>A0A9Y1FMH5</accession>
<dbReference type="InterPro" id="IPR036868">
    <property type="entry name" value="TusA-like_sf"/>
</dbReference>
<gene>
    <name evidence="2" type="ORF">K9W45_03950</name>
</gene>